<feature type="transmembrane region" description="Helical" evidence="11">
    <location>
        <begin position="12"/>
        <end position="36"/>
    </location>
</feature>
<proteinExistence type="predicted"/>
<organism evidence="12 13">
    <name type="scientific">Candidatus Avelusimicrobium gallicola</name>
    <dbReference type="NCBI Taxonomy" id="2562704"/>
    <lineage>
        <taxon>Bacteria</taxon>
        <taxon>Pseudomonadati</taxon>
        <taxon>Elusimicrobiota</taxon>
        <taxon>Elusimicrobia</taxon>
        <taxon>Elusimicrobiales</taxon>
        <taxon>Elusimicrobiaceae</taxon>
        <taxon>Candidatus Avelusimicrobium</taxon>
    </lineage>
</organism>
<feature type="transmembrane region" description="Helical" evidence="11">
    <location>
        <begin position="42"/>
        <end position="60"/>
    </location>
</feature>
<dbReference type="Proteomes" id="UP000196368">
    <property type="component" value="Unassembled WGS sequence"/>
</dbReference>
<dbReference type="Pfam" id="PF02666">
    <property type="entry name" value="PS_Dcarbxylase"/>
    <property type="match status" value="1"/>
</dbReference>
<evidence type="ECO:0000256" key="10">
    <source>
        <dbReference type="ARBA" id="ARBA00023317"/>
    </source>
</evidence>
<sequence>MLEDINRTLSKCLSWVGTVLPLGIKFFAVAVAAAAILLFFDLRTLGVLCLLAGCFCAYFFRDPKRETVFADDEIACPADGTVLSIKTEDDPNSVVIRIFLSIFDVHIQRSTVNGRTGEIFYNKGTFLFANNPAADKNERNLIQLFRNGNPAQFAHVEQITGAIARRIECWVKPQQDIKIGGHLGLVRFGSQVAVYLPKNAVRVLVKEGQKVQGGITVLGLWK</sequence>
<keyword evidence="6" id="KW-0865">Zymogen</keyword>
<evidence type="ECO:0000256" key="8">
    <source>
        <dbReference type="ARBA" id="ARBA00023239"/>
    </source>
</evidence>
<keyword evidence="9" id="KW-1208">Phospholipid metabolism</keyword>
<keyword evidence="3" id="KW-0210">Decarboxylase</keyword>
<keyword evidence="11" id="KW-0812">Transmembrane</keyword>
<dbReference type="GO" id="GO:0008654">
    <property type="term" value="P:phospholipid biosynthetic process"/>
    <property type="evidence" value="ECO:0007669"/>
    <property type="project" value="UniProtKB-KW"/>
</dbReference>
<keyword evidence="2" id="KW-0444">Lipid biosynthesis</keyword>
<dbReference type="EMBL" id="NFJD01000001">
    <property type="protein sequence ID" value="OUO57413.1"/>
    <property type="molecule type" value="Genomic_DNA"/>
</dbReference>
<evidence type="ECO:0000256" key="1">
    <source>
        <dbReference type="ARBA" id="ARBA00022475"/>
    </source>
</evidence>
<keyword evidence="4" id="KW-0443">Lipid metabolism</keyword>
<evidence type="ECO:0000256" key="11">
    <source>
        <dbReference type="SAM" id="Phobius"/>
    </source>
</evidence>
<dbReference type="OrthoDB" id="9790893at2"/>
<evidence type="ECO:0000256" key="7">
    <source>
        <dbReference type="ARBA" id="ARBA00023209"/>
    </source>
</evidence>
<keyword evidence="13" id="KW-1185">Reference proteome</keyword>
<comment type="caution">
    <text evidence="12">The sequence shown here is derived from an EMBL/GenBank/DDBJ whole genome shotgun (WGS) entry which is preliminary data.</text>
</comment>
<gene>
    <name evidence="12" type="ORF">B5F75_01175</name>
</gene>
<evidence type="ECO:0000256" key="4">
    <source>
        <dbReference type="ARBA" id="ARBA00023098"/>
    </source>
</evidence>
<dbReference type="RefSeq" id="WP_087286677.1">
    <property type="nucleotide sequence ID" value="NZ_NFJD01000001.1"/>
</dbReference>
<accession>A0A1Y4DE60</accession>
<dbReference type="InterPro" id="IPR003817">
    <property type="entry name" value="PS_Dcarbxylase"/>
</dbReference>
<dbReference type="PANTHER" id="PTHR35809">
    <property type="entry name" value="ARCHAETIDYLSERINE DECARBOXYLASE PROENZYME-RELATED"/>
    <property type="match status" value="1"/>
</dbReference>
<reference evidence="13" key="1">
    <citation type="submission" date="2017-04" db="EMBL/GenBank/DDBJ databases">
        <title>Function of individual gut microbiota members based on whole genome sequencing of pure cultures obtained from chicken caecum.</title>
        <authorList>
            <person name="Medvecky M."/>
            <person name="Cejkova D."/>
            <person name="Polansky O."/>
            <person name="Karasova D."/>
            <person name="Kubasova T."/>
            <person name="Cizek A."/>
            <person name="Rychlik I."/>
        </authorList>
    </citation>
    <scope>NUCLEOTIDE SEQUENCE [LARGE SCALE GENOMIC DNA]</scope>
    <source>
        <strain evidence="13">An273</strain>
    </source>
</reference>
<evidence type="ECO:0000256" key="9">
    <source>
        <dbReference type="ARBA" id="ARBA00023264"/>
    </source>
</evidence>
<evidence type="ECO:0008006" key="14">
    <source>
        <dbReference type="Google" id="ProtNLM"/>
    </source>
</evidence>
<evidence type="ECO:0000256" key="5">
    <source>
        <dbReference type="ARBA" id="ARBA00023136"/>
    </source>
</evidence>
<evidence type="ECO:0000256" key="6">
    <source>
        <dbReference type="ARBA" id="ARBA00023145"/>
    </source>
</evidence>
<evidence type="ECO:0000256" key="2">
    <source>
        <dbReference type="ARBA" id="ARBA00022516"/>
    </source>
</evidence>
<evidence type="ECO:0000313" key="13">
    <source>
        <dbReference type="Proteomes" id="UP000196368"/>
    </source>
</evidence>
<keyword evidence="8" id="KW-0456">Lyase</keyword>
<dbReference type="GO" id="GO:0004609">
    <property type="term" value="F:phosphatidylserine decarboxylase activity"/>
    <property type="evidence" value="ECO:0007669"/>
    <property type="project" value="InterPro"/>
</dbReference>
<keyword evidence="1" id="KW-1003">Cell membrane</keyword>
<name>A0A1Y4DE60_9BACT</name>
<keyword evidence="7" id="KW-0594">Phospholipid biosynthesis</keyword>
<dbReference type="InterPro" id="IPR033175">
    <property type="entry name" value="PSD-A"/>
</dbReference>
<keyword evidence="11" id="KW-1133">Transmembrane helix</keyword>
<keyword evidence="5 11" id="KW-0472">Membrane</keyword>
<keyword evidence="10" id="KW-0670">Pyruvate</keyword>
<evidence type="ECO:0000313" key="12">
    <source>
        <dbReference type="EMBL" id="OUO57413.1"/>
    </source>
</evidence>
<protein>
    <recommendedName>
        <fullName evidence="14">Phosphatidylserine decarboxylase</fullName>
    </recommendedName>
</protein>
<dbReference type="AlphaFoldDB" id="A0A1Y4DE60"/>
<evidence type="ECO:0000256" key="3">
    <source>
        <dbReference type="ARBA" id="ARBA00022793"/>
    </source>
</evidence>
<dbReference type="PANTHER" id="PTHR35809:SF1">
    <property type="entry name" value="ARCHAETIDYLSERINE DECARBOXYLASE PROENZYME-RELATED"/>
    <property type="match status" value="1"/>
</dbReference>